<sequence length="646" mass="70785">MLARRGPHLPRMLASESDAELAELATCSTACAARPRAAVAALTAAAVALVLLAVAGRGGAPAGAVAAAWPEAIVKASDSRSACVLFGGLAVRHGAANASFSTWDNSSDVTFVFEGNLWLVQMDDVKIQAQTGRLSDGQTEYTNVLKEIAIGGSALTGNVLHISARGVTWRNADGSEESILSDLDTEFSNELVEVKRDNSGDVVLPDRKDAELNVVHVRLPQSVELEVYQWPDSAGHLIDVKIITPLEHTFSGICADSTLPGVGVPISASLLPASNHSRSCATKESEVPWPYGTGDCLASEAQLTSYSAIDNSITCGFCRQNKFANFLGDLAKKLKELKQEECFQGVIYGVAFGSKYEAMLDTTDDAIAHRLLQVHQRCFFYFVNSAADFVEGAAYSDISLNRTSKNGLNILIPVPTSVLPYQNMRRNTKLFKMHGGFGVFAFAERLYWQDAKMWDFAFNHHFDGVMNYYKMFLENVHNTGACVFFRSLCDEQRWYKNHCATVSAPEFTNTADHDEVRKQCSHYRRLGTDNDRISLDSGMIDSAVIAWDMSSERCRDFNTKITCTWLGEIECFGDRDQISFPEVLRAVGVYEPSPVSPKGVQHKDRLFVGVDTASPLVHIGRSSCHWYVSSLDNNMFTCPSNPDAVA</sequence>
<dbReference type="InterPro" id="IPR048354">
    <property type="entry name" value="TOD1_MUCI70_glycTrfase_dom"/>
</dbReference>
<evidence type="ECO:0000313" key="2">
    <source>
        <dbReference type="EMBL" id="CAK0788349.1"/>
    </source>
</evidence>
<dbReference type="Proteomes" id="UP001189429">
    <property type="component" value="Unassembled WGS sequence"/>
</dbReference>
<evidence type="ECO:0000313" key="3">
    <source>
        <dbReference type="Proteomes" id="UP001189429"/>
    </source>
</evidence>
<proteinExistence type="predicted"/>
<feature type="domain" description="TOD1/MUCI70 glycosyltransferase-like" evidence="1">
    <location>
        <begin position="304"/>
        <end position="585"/>
    </location>
</feature>
<keyword evidence="3" id="KW-1185">Reference proteome</keyword>
<protein>
    <recommendedName>
        <fullName evidence="1">TOD1/MUCI70 glycosyltransferase-like domain-containing protein</fullName>
    </recommendedName>
</protein>
<organism evidence="2 3">
    <name type="scientific">Prorocentrum cordatum</name>
    <dbReference type="NCBI Taxonomy" id="2364126"/>
    <lineage>
        <taxon>Eukaryota</taxon>
        <taxon>Sar</taxon>
        <taxon>Alveolata</taxon>
        <taxon>Dinophyceae</taxon>
        <taxon>Prorocentrales</taxon>
        <taxon>Prorocentraceae</taxon>
        <taxon>Prorocentrum</taxon>
    </lineage>
</organism>
<gene>
    <name evidence="2" type="ORF">PCOR1329_LOCUS261</name>
</gene>
<comment type="caution">
    <text evidence="2">The sequence shown here is derived from an EMBL/GenBank/DDBJ whole genome shotgun (WGS) entry which is preliminary data.</text>
</comment>
<evidence type="ECO:0000259" key="1">
    <source>
        <dbReference type="Pfam" id="PF04765"/>
    </source>
</evidence>
<reference evidence="2" key="1">
    <citation type="submission" date="2023-10" db="EMBL/GenBank/DDBJ databases">
        <authorList>
            <person name="Chen Y."/>
            <person name="Shah S."/>
            <person name="Dougan E. K."/>
            <person name="Thang M."/>
            <person name="Chan C."/>
        </authorList>
    </citation>
    <scope>NUCLEOTIDE SEQUENCE [LARGE SCALE GENOMIC DNA]</scope>
</reference>
<name>A0ABN9PAH7_9DINO</name>
<accession>A0ABN9PAH7</accession>
<dbReference type="EMBL" id="CAUYUJ010000037">
    <property type="protein sequence ID" value="CAK0788349.1"/>
    <property type="molecule type" value="Genomic_DNA"/>
</dbReference>
<dbReference type="Pfam" id="PF04765">
    <property type="entry name" value="TOD1_MUCI70"/>
    <property type="match status" value="1"/>
</dbReference>